<dbReference type="AlphaFoldDB" id="A0A550CW01"/>
<evidence type="ECO:0000313" key="1">
    <source>
        <dbReference type="EMBL" id="TRM68969.1"/>
    </source>
</evidence>
<protein>
    <submittedName>
        <fullName evidence="1">Uncharacterized protein</fullName>
    </submittedName>
</protein>
<dbReference type="Proteomes" id="UP000320762">
    <property type="component" value="Unassembled WGS sequence"/>
</dbReference>
<comment type="caution">
    <text evidence="1">The sequence shown here is derived from an EMBL/GenBank/DDBJ whole genome shotgun (WGS) entry which is preliminary data.</text>
</comment>
<proteinExistence type="predicted"/>
<reference evidence="1 2" key="1">
    <citation type="journal article" date="2019" name="New Phytol.">
        <title>Comparative genomics reveals unique wood-decay strategies and fruiting body development in the Schizophyllaceae.</title>
        <authorList>
            <person name="Almasi E."/>
            <person name="Sahu N."/>
            <person name="Krizsan K."/>
            <person name="Balint B."/>
            <person name="Kovacs G.M."/>
            <person name="Kiss B."/>
            <person name="Cseklye J."/>
            <person name="Drula E."/>
            <person name="Henrissat B."/>
            <person name="Nagy I."/>
            <person name="Chovatia M."/>
            <person name="Adam C."/>
            <person name="LaButti K."/>
            <person name="Lipzen A."/>
            <person name="Riley R."/>
            <person name="Grigoriev I.V."/>
            <person name="Nagy L.G."/>
        </authorList>
    </citation>
    <scope>NUCLEOTIDE SEQUENCE [LARGE SCALE GENOMIC DNA]</scope>
    <source>
        <strain evidence="1 2">NL-1724</strain>
    </source>
</reference>
<sequence>MGSAPARAQLGRSARAAADVRHPRVRRRLCWLDRGSRGRSSLCWRRRKCKWCLSSLTAGRVGL</sequence>
<dbReference type="EMBL" id="VDMD01000001">
    <property type="protein sequence ID" value="TRM68969.1"/>
    <property type="molecule type" value="Genomic_DNA"/>
</dbReference>
<gene>
    <name evidence="1" type="ORF">BD626DRAFT_472505</name>
</gene>
<evidence type="ECO:0000313" key="2">
    <source>
        <dbReference type="Proteomes" id="UP000320762"/>
    </source>
</evidence>
<name>A0A550CW01_9AGAR</name>
<organism evidence="1 2">
    <name type="scientific">Schizophyllum amplum</name>
    <dbReference type="NCBI Taxonomy" id="97359"/>
    <lineage>
        <taxon>Eukaryota</taxon>
        <taxon>Fungi</taxon>
        <taxon>Dikarya</taxon>
        <taxon>Basidiomycota</taxon>
        <taxon>Agaricomycotina</taxon>
        <taxon>Agaricomycetes</taxon>
        <taxon>Agaricomycetidae</taxon>
        <taxon>Agaricales</taxon>
        <taxon>Schizophyllaceae</taxon>
        <taxon>Schizophyllum</taxon>
    </lineage>
</organism>
<accession>A0A550CW01</accession>
<keyword evidence="2" id="KW-1185">Reference proteome</keyword>